<dbReference type="EMBL" id="JBBMFA010000104">
    <property type="protein sequence ID" value="MEQ2521224.1"/>
    <property type="molecule type" value="Genomic_DNA"/>
</dbReference>
<dbReference type="PANTHER" id="PTHR32347">
    <property type="entry name" value="EFFLUX SYSTEM COMPONENT YKNX-RELATED"/>
    <property type="match status" value="1"/>
</dbReference>
<reference evidence="4 5" key="1">
    <citation type="submission" date="2024-03" db="EMBL/GenBank/DDBJ databases">
        <title>Human intestinal bacterial collection.</title>
        <authorList>
            <person name="Pauvert C."/>
            <person name="Hitch T.C.A."/>
            <person name="Clavel T."/>
        </authorList>
    </citation>
    <scope>NUCLEOTIDE SEQUENCE [LARGE SCALE GENOMIC DNA]</scope>
    <source>
        <strain evidence="4 5">CLA-JM-H11</strain>
    </source>
</reference>
<evidence type="ECO:0000256" key="2">
    <source>
        <dbReference type="ARBA" id="ARBA00023054"/>
    </source>
</evidence>
<evidence type="ECO:0000313" key="4">
    <source>
        <dbReference type="EMBL" id="MEQ2521224.1"/>
    </source>
</evidence>
<dbReference type="Gene3D" id="2.40.420.20">
    <property type="match status" value="1"/>
</dbReference>
<dbReference type="Proteomes" id="UP001477672">
    <property type="component" value="Unassembled WGS sequence"/>
</dbReference>
<name>A0ABV1GHB7_9FIRM</name>
<evidence type="ECO:0000256" key="1">
    <source>
        <dbReference type="ARBA" id="ARBA00004196"/>
    </source>
</evidence>
<gene>
    <name evidence="4" type="ORF">WMO24_12405</name>
</gene>
<keyword evidence="2 3" id="KW-0175">Coiled coil</keyword>
<feature type="coiled-coil region" evidence="3">
    <location>
        <begin position="182"/>
        <end position="232"/>
    </location>
</feature>
<dbReference type="InterPro" id="IPR050465">
    <property type="entry name" value="UPF0194_transport"/>
</dbReference>
<dbReference type="SUPFAM" id="SSF111369">
    <property type="entry name" value="HlyD-like secretion proteins"/>
    <property type="match status" value="1"/>
</dbReference>
<comment type="subcellular location">
    <subcellularLocation>
        <location evidence="1">Cell envelope</location>
    </subcellularLocation>
</comment>
<keyword evidence="5" id="KW-1185">Reference proteome</keyword>
<protein>
    <submittedName>
        <fullName evidence="4">Biotin/lipoyl-binding protein</fullName>
    </submittedName>
</protein>
<accession>A0ABV1GHB7</accession>
<organism evidence="4 5">
    <name type="scientific">Ruthenibacterium intestinale</name>
    <dbReference type="NCBI Taxonomy" id="3133163"/>
    <lineage>
        <taxon>Bacteria</taxon>
        <taxon>Bacillati</taxon>
        <taxon>Bacillota</taxon>
        <taxon>Clostridia</taxon>
        <taxon>Eubacteriales</taxon>
        <taxon>Oscillospiraceae</taxon>
        <taxon>Ruthenibacterium</taxon>
    </lineage>
</organism>
<proteinExistence type="predicted"/>
<comment type="caution">
    <text evidence="4">The sequence shown here is derived from an EMBL/GenBank/DDBJ whole genome shotgun (WGS) entry which is preliminary data.</text>
</comment>
<feature type="coiled-coil region" evidence="3">
    <location>
        <begin position="112"/>
        <end position="139"/>
    </location>
</feature>
<dbReference type="RefSeq" id="WP_349216733.1">
    <property type="nucleotide sequence ID" value="NZ_JBBMFA010000104.1"/>
</dbReference>
<sequence>MKKRWKQLREKYWPVRIYDQGQKKAFGNLLRFFALMLVLTLVARGTANAAVPQVQTSAPGKGTITQEVTVQGMISAAGSCVVECPQGLTVQTLLCKEGQAVEEGQALVQLDLDEVTLALDRAKAELQKLQTQVSQLEQGEELDDSAVANAQQQLNWAYEDQEKARQTLEALQAAQEPDEQAIEQARQAYESAVRASQTAENARNSALEDYEKQKQQNEKNALTNQADAAVLRVDIEEKQTEIYALKQLAETNGQITAPLAGTLTAWKLTEGTTSGTQACTLADAAQGYELEFTLSETDAEHAQLGAQVQVVQKNQTQTAAVTAVGAPREDGSLTLTARLEGGDWKQGAATGTMTLSRTDYDLCVPAGAVHSDNRGTFVYVLEERETVLGTQNVLLRVPVEVLENGRTQTAISSAILTAFDQVVASSTKPLSEGARVRVDAS</sequence>
<dbReference type="PANTHER" id="PTHR32347:SF23">
    <property type="entry name" value="BLL5650 PROTEIN"/>
    <property type="match status" value="1"/>
</dbReference>
<evidence type="ECO:0000256" key="3">
    <source>
        <dbReference type="SAM" id="Coils"/>
    </source>
</evidence>
<evidence type="ECO:0000313" key="5">
    <source>
        <dbReference type="Proteomes" id="UP001477672"/>
    </source>
</evidence>